<keyword evidence="3 7" id="KW-0456">Lyase</keyword>
<protein>
    <recommendedName>
        <fullName evidence="7">Deoxyribose-phosphate aldolase</fullName>
        <shortName evidence="7">DERA</shortName>
        <ecNumber evidence="7">4.1.2.4</ecNumber>
    </recommendedName>
    <alternativeName>
        <fullName evidence="7">2-deoxy-D-ribose 5-phosphate aldolase</fullName>
    </alternativeName>
    <alternativeName>
        <fullName evidence="7">Phosphodeoxyriboaldolase</fullName>
        <shortName evidence="7">Deoxyriboaldolase</shortName>
    </alternativeName>
</protein>
<proteinExistence type="inferred from homology"/>
<evidence type="ECO:0000256" key="3">
    <source>
        <dbReference type="ARBA" id="ARBA00023239"/>
    </source>
</evidence>
<keyword evidence="2 7" id="KW-0963">Cytoplasm</keyword>
<dbReference type="InterPro" id="IPR028581">
    <property type="entry name" value="DeoC_typeI"/>
</dbReference>
<dbReference type="EMBL" id="ACGP01000098">
    <property type="protein sequence ID" value="EEI25173.1"/>
    <property type="molecule type" value="Genomic_DNA"/>
</dbReference>
<comment type="function">
    <text evidence="6 7">Catalyzes a reversible aldol reaction between acetaldehyde and D-glyceraldehyde 3-phosphate to generate 2-deoxy-D-ribose 5-phosphate.</text>
</comment>
<accession>C0XHP1</accession>
<dbReference type="NCBIfam" id="TIGR00126">
    <property type="entry name" value="deoC"/>
    <property type="match status" value="1"/>
</dbReference>
<evidence type="ECO:0000256" key="7">
    <source>
        <dbReference type="HAMAP-Rule" id="MF_00114"/>
    </source>
</evidence>
<dbReference type="InterPro" id="IPR002915">
    <property type="entry name" value="DeoC/FbaB/LacD_aldolase"/>
</dbReference>
<evidence type="ECO:0000256" key="5">
    <source>
        <dbReference type="ARBA" id="ARBA00048791"/>
    </source>
</evidence>
<comment type="subcellular location">
    <subcellularLocation>
        <location evidence="7">Cytoplasm</location>
    </subcellularLocation>
</comment>
<dbReference type="AlphaFoldDB" id="C0XHP1"/>
<keyword evidence="9" id="KW-1185">Reference proteome</keyword>
<dbReference type="FunFam" id="3.20.20.70:FF:000044">
    <property type="entry name" value="Deoxyribose-phosphate aldolase"/>
    <property type="match status" value="1"/>
</dbReference>
<gene>
    <name evidence="7 8" type="primary">deoC</name>
    <name evidence="8" type="ORF">HMPREF0519_0752</name>
</gene>
<name>C0XHP1_LENH9</name>
<comment type="pathway">
    <text evidence="7">Carbohydrate degradation; 2-deoxy-D-ribose 1-phosphate degradation; D-glyceraldehyde 3-phosphate and acetaldehyde from 2-deoxy-alpha-D-ribose 1-phosphate: step 2/2.</text>
</comment>
<dbReference type="PANTHER" id="PTHR10889">
    <property type="entry name" value="DEOXYRIBOSE-PHOSPHATE ALDOLASE"/>
    <property type="match status" value="1"/>
</dbReference>
<feature type="active site" description="Schiff-base intermediate with acetaldehyde" evidence="7">
    <location>
        <position position="261"/>
    </location>
</feature>
<dbReference type="GO" id="GO:0016052">
    <property type="term" value="P:carbohydrate catabolic process"/>
    <property type="evidence" value="ECO:0007669"/>
    <property type="project" value="TreeGrafter"/>
</dbReference>
<dbReference type="InterPro" id="IPR013785">
    <property type="entry name" value="Aldolase_TIM"/>
</dbReference>
<dbReference type="GO" id="GO:0006018">
    <property type="term" value="P:2-deoxyribose 1-phosphate catabolic process"/>
    <property type="evidence" value="ECO:0007669"/>
    <property type="project" value="UniProtKB-UniRule"/>
</dbReference>
<dbReference type="Gene3D" id="3.20.20.70">
    <property type="entry name" value="Aldolase class I"/>
    <property type="match status" value="1"/>
</dbReference>
<keyword evidence="4 7" id="KW-0704">Schiff base</keyword>
<evidence type="ECO:0000256" key="1">
    <source>
        <dbReference type="ARBA" id="ARBA00010936"/>
    </source>
</evidence>
<dbReference type="InterPro" id="IPR011343">
    <property type="entry name" value="DeoC"/>
</dbReference>
<dbReference type="CDD" id="cd00959">
    <property type="entry name" value="DeoC"/>
    <property type="match status" value="1"/>
</dbReference>
<feature type="active site" description="Proton donor/acceptor" evidence="7">
    <location>
        <position position="197"/>
    </location>
</feature>
<dbReference type="GO" id="GO:0009264">
    <property type="term" value="P:deoxyribonucleotide catabolic process"/>
    <property type="evidence" value="ECO:0007669"/>
    <property type="project" value="UniProtKB-UniRule"/>
</dbReference>
<dbReference type="Pfam" id="PF01791">
    <property type="entry name" value="DeoC"/>
    <property type="match status" value="1"/>
</dbReference>
<sequence length="323" mass="35289">MRKKALLANEVDSFLLNTTFIYALKCNLGDDFFQATILFISLRIDLTQYMEILLGWSISADEMTKKGDLKAQCEIYFKLVLYSCSSFMYDCFVNNERGYIAMDTVLTTSKLAKYLDHTNLKPNATQTDIKKTCEEAIKYNTASVCINSYWIPFVADQLKNSSVKPITVVGFPLGATNTETKVFEAVTAMDQGAEEIDMVLNIGQLIDGDRKNVTADILKVAEAVHAKGKLLKVILETSYLNDTQIVMGCHASMDAGADFVKTSTGFSSAGAKIDDVALMRKTVGSRLGVKASGGIHTRDEALAMINAGANRLGVSSTIAILSE</sequence>
<evidence type="ECO:0000256" key="4">
    <source>
        <dbReference type="ARBA" id="ARBA00023270"/>
    </source>
</evidence>
<comment type="catalytic activity">
    <reaction evidence="5 7">
        <text>2-deoxy-D-ribose 5-phosphate = D-glyceraldehyde 3-phosphate + acetaldehyde</text>
        <dbReference type="Rhea" id="RHEA:12821"/>
        <dbReference type="ChEBI" id="CHEBI:15343"/>
        <dbReference type="ChEBI" id="CHEBI:59776"/>
        <dbReference type="ChEBI" id="CHEBI:62877"/>
        <dbReference type="EC" id="4.1.2.4"/>
    </reaction>
</comment>
<comment type="similarity">
    <text evidence="1 7">Belongs to the DeoC/FbaB aldolase family. DeoC type 1 subfamily.</text>
</comment>
<dbReference type="GO" id="GO:0005737">
    <property type="term" value="C:cytoplasm"/>
    <property type="evidence" value="ECO:0007669"/>
    <property type="project" value="UniProtKB-SubCell"/>
</dbReference>
<dbReference type="Proteomes" id="UP000003752">
    <property type="component" value="Unassembled WGS sequence"/>
</dbReference>
<dbReference type="SMART" id="SM01133">
    <property type="entry name" value="DeoC"/>
    <property type="match status" value="1"/>
</dbReference>
<dbReference type="GO" id="GO:0004139">
    <property type="term" value="F:deoxyribose-phosphate aldolase activity"/>
    <property type="evidence" value="ECO:0007669"/>
    <property type="project" value="UniProtKB-UniRule"/>
</dbReference>
<organism evidence="8 9">
    <name type="scientific">Lentilactobacillus hilgardii (strain ATCC 8290 / DSM 20176 / CCUG 30140 / JCM 1155 / KCTC 3500 / NBRC 15886 / NCIMB 8040 / NRRL B-1843 / 9)</name>
    <dbReference type="NCBI Taxonomy" id="1423757"/>
    <lineage>
        <taxon>Bacteria</taxon>
        <taxon>Bacillati</taxon>
        <taxon>Bacillota</taxon>
        <taxon>Bacilli</taxon>
        <taxon>Lactobacillales</taxon>
        <taxon>Lactobacillaceae</taxon>
        <taxon>Lentilactobacillus</taxon>
    </lineage>
</organism>
<reference evidence="8 9" key="1">
    <citation type="submission" date="2009-01" db="EMBL/GenBank/DDBJ databases">
        <authorList>
            <person name="Qin X."/>
            <person name="Bachman B."/>
            <person name="Battles P."/>
            <person name="Bell A."/>
            <person name="Bess C."/>
            <person name="Bickham C."/>
            <person name="Chaboub L."/>
            <person name="Chen D."/>
            <person name="Coyle M."/>
            <person name="Deiros D.R."/>
            <person name="Dinh H."/>
            <person name="Forbes L."/>
            <person name="Fowler G."/>
            <person name="Francisco L."/>
            <person name="Fu Q."/>
            <person name="Gubbala S."/>
            <person name="Hale W."/>
            <person name="Han Y."/>
            <person name="Hemphill L."/>
            <person name="Highlander S.K."/>
            <person name="Hirani K."/>
            <person name="Hogues M."/>
            <person name="Jackson L."/>
            <person name="Jakkamsetti A."/>
            <person name="Javaid M."/>
            <person name="Jiang H."/>
            <person name="Korchina V."/>
            <person name="Kovar C."/>
            <person name="Lara F."/>
            <person name="Lee S."/>
            <person name="Mata R."/>
            <person name="Mathew T."/>
            <person name="Moen C."/>
            <person name="Morales K."/>
            <person name="Munidasa M."/>
            <person name="Nazareth L."/>
            <person name="Ngo R."/>
            <person name="Nguyen L."/>
            <person name="Okwuonu G."/>
            <person name="Ongeri F."/>
            <person name="Patil S."/>
            <person name="Petrosino J."/>
            <person name="Pham C."/>
            <person name="Pham P."/>
            <person name="Pu L.-L."/>
            <person name="Puazo M."/>
            <person name="Raj R."/>
            <person name="Reid J."/>
            <person name="Rouhana J."/>
            <person name="Saada N."/>
            <person name="Shang Y."/>
            <person name="Simmons D."/>
            <person name="Thornton R."/>
            <person name="Warren J."/>
            <person name="Weissenberger G."/>
            <person name="Zhang J."/>
            <person name="Zhang L."/>
            <person name="Zhou C."/>
            <person name="Zhu D."/>
            <person name="Muzny D."/>
            <person name="Worley K."/>
            <person name="Gibbs R."/>
        </authorList>
    </citation>
    <scope>NUCLEOTIDE SEQUENCE [LARGE SCALE GENOMIC DNA]</scope>
    <source>
        <strain evidence="9">ATCC 8290 / DSM 20176 / CCUG 30140 / JCM 1155 / KCTC 3500 / NBRC 15886 / NCIMB 8040 / NRRL B-1843 / 9</strain>
    </source>
</reference>
<dbReference type="HAMAP" id="MF_00114">
    <property type="entry name" value="DeoC_type1"/>
    <property type="match status" value="1"/>
</dbReference>
<dbReference type="PATRIC" id="fig|1423757.3.peg.50"/>
<dbReference type="UniPathway" id="UPA00002">
    <property type="reaction ID" value="UER00468"/>
</dbReference>
<comment type="caution">
    <text evidence="8">The sequence shown here is derived from an EMBL/GenBank/DDBJ whole genome shotgun (WGS) entry which is preliminary data.</text>
</comment>
<dbReference type="EC" id="4.1.2.4" evidence="7"/>
<evidence type="ECO:0000313" key="9">
    <source>
        <dbReference type="Proteomes" id="UP000003752"/>
    </source>
</evidence>
<dbReference type="PANTHER" id="PTHR10889:SF1">
    <property type="entry name" value="DEOXYRIBOSE-PHOSPHATE ALDOLASE"/>
    <property type="match status" value="1"/>
</dbReference>
<feature type="active site" description="Proton donor/acceptor" evidence="7">
    <location>
        <position position="290"/>
    </location>
</feature>
<evidence type="ECO:0000313" key="8">
    <source>
        <dbReference type="EMBL" id="EEI25173.1"/>
    </source>
</evidence>
<dbReference type="SUPFAM" id="SSF51569">
    <property type="entry name" value="Aldolase"/>
    <property type="match status" value="1"/>
</dbReference>
<evidence type="ECO:0000256" key="2">
    <source>
        <dbReference type="ARBA" id="ARBA00022490"/>
    </source>
</evidence>
<evidence type="ECO:0000256" key="6">
    <source>
        <dbReference type="ARBA" id="ARBA00056337"/>
    </source>
</evidence>
<dbReference type="HOGENOM" id="CLU_859933_0_0_9"/>